<dbReference type="InterPro" id="IPR003657">
    <property type="entry name" value="WRKY_dom"/>
</dbReference>
<evidence type="ECO:0000256" key="7">
    <source>
        <dbReference type="SAM" id="MobiDB-lite"/>
    </source>
</evidence>
<comment type="similarity">
    <text evidence="6">Belongs to the WRKY group III family.</text>
</comment>
<accession>A0A6B9XUL3</accession>
<keyword evidence="2" id="KW-0805">Transcription regulation</keyword>
<dbReference type="FunFam" id="2.20.25.80:FF:000009">
    <property type="entry name" value="WRKY transcription factor 53"/>
    <property type="match status" value="1"/>
</dbReference>
<dbReference type="PANTHER" id="PTHR32096:SF146">
    <property type="entry name" value="WRKY TRANSCRIPTION FACTOR 19-RELATED"/>
    <property type="match status" value="1"/>
</dbReference>
<keyword evidence="4" id="KW-0804">Transcription</keyword>
<evidence type="ECO:0000256" key="4">
    <source>
        <dbReference type="ARBA" id="ARBA00023163"/>
    </source>
</evidence>
<proteinExistence type="evidence at transcript level"/>
<evidence type="ECO:0000256" key="1">
    <source>
        <dbReference type="ARBA" id="ARBA00004123"/>
    </source>
</evidence>
<dbReference type="InterPro" id="IPR036576">
    <property type="entry name" value="WRKY_dom_sf"/>
</dbReference>
<dbReference type="PROSITE" id="PS50811">
    <property type="entry name" value="WRKY"/>
    <property type="match status" value="1"/>
</dbReference>
<dbReference type="PANTHER" id="PTHR32096">
    <property type="entry name" value="WRKY TRANSCRIPTION FACTOR 30-RELATED-RELATED"/>
    <property type="match status" value="1"/>
</dbReference>
<feature type="domain" description="WRKY" evidence="8">
    <location>
        <begin position="161"/>
        <end position="229"/>
    </location>
</feature>
<dbReference type="Pfam" id="PF03106">
    <property type="entry name" value="WRKY"/>
    <property type="match status" value="1"/>
</dbReference>
<dbReference type="SMART" id="SM00774">
    <property type="entry name" value="WRKY"/>
    <property type="match status" value="1"/>
</dbReference>
<reference evidence="9" key="1">
    <citation type="submission" date="2019-06" db="EMBL/GenBank/DDBJ databases">
        <title>Cloning of some transcription factor genes in Isodon rubescens.</title>
        <authorList>
            <person name="Lian C."/>
            <person name="Chen S."/>
        </authorList>
    </citation>
    <scope>NUCLEOTIDE SEQUENCE</scope>
    <source>
        <tissue evidence="9">Leaves</tissue>
    </source>
</reference>
<protein>
    <submittedName>
        <fullName evidence="9">WRKY transcription factor 41-like protein</fullName>
    </submittedName>
</protein>
<dbReference type="SUPFAM" id="SSF118290">
    <property type="entry name" value="WRKY DNA-binding domain"/>
    <property type="match status" value="1"/>
</dbReference>
<evidence type="ECO:0000259" key="8">
    <source>
        <dbReference type="PROSITE" id="PS50811"/>
    </source>
</evidence>
<dbReference type="Gene3D" id="2.20.25.80">
    <property type="entry name" value="WRKY domain"/>
    <property type="match status" value="1"/>
</dbReference>
<dbReference type="GO" id="GO:0005634">
    <property type="term" value="C:nucleus"/>
    <property type="evidence" value="ECO:0007669"/>
    <property type="project" value="UniProtKB-SubCell"/>
</dbReference>
<dbReference type="EMBL" id="MN031277">
    <property type="protein sequence ID" value="QHR96997.1"/>
    <property type="molecule type" value="mRNA"/>
</dbReference>
<evidence type="ECO:0000256" key="3">
    <source>
        <dbReference type="ARBA" id="ARBA00023125"/>
    </source>
</evidence>
<dbReference type="AlphaFoldDB" id="A0A6B9XUL3"/>
<name>A0A6B9XUL3_ISORU</name>
<dbReference type="GO" id="GO:0010150">
    <property type="term" value="P:leaf senescence"/>
    <property type="evidence" value="ECO:0007669"/>
    <property type="project" value="UniProtKB-ARBA"/>
</dbReference>
<dbReference type="GO" id="GO:0009751">
    <property type="term" value="P:response to salicylic acid"/>
    <property type="evidence" value="ECO:0007669"/>
    <property type="project" value="UniProtKB-ARBA"/>
</dbReference>
<keyword evidence="5" id="KW-0539">Nucleus</keyword>
<keyword evidence="3" id="KW-0238">DNA-binding</keyword>
<sequence length="237" mass="25977">MESNHLEEHESLLNELIKGTELAKDLAKQLRETSSSSSSERLVENILASYSEALSILSGRDTQGQCQAAISSSSDPPGSSISLCNVTQSKDSSGGSLKRKCLEDVQNSKIMKVAPDEEQSLISSSSDPPGSFISLCNVTQSEDSSSGLLKRKSWQAQTVKIGEQALDDGYNWRKYGQKDVLGSKYPRSYYRCAHRHTQGCMATKQVQRSDDDPTIYDVIYRGVHTCQARDLASKLAS</sequence>
<feature type="compositionally biased region" description="Low complexity" evidence="7">
    <location>
        <begin position="70"/>
        <end position="82"/>
    </location>
</feature>
<dbReference type="InterPro" id="IPR044810">
    <property type="entry name" value="WRKY_plant"/>
</dbReference>
<comment type="subcellular location">
    <subcellularLocation>
        <location evidence="1">Nucleus</location>
    </subcellularLocation>
</comment>
<dbReference type="GO" id="GO:0000976">
    <property type="term" value="F:transcription cis-regulatory region binding"/>
    <property type="evidence" value="ECO:0007669"/>
    <property type="project" value="TreeGrafter"/>
</dbReference>
<dbReference type="GO" id="GO:0042542">
    <property type="term" value="P:response to hydrogen peroxide"/>
    <property type="evidence" value="ECO:0007669"/>
    <property type="project" value="UniProtKB-ARBA"/>
</dbReference>
<evidence type="ECO:0000313" key="9">
    <source>
        <dbReference type="EMBL" id="QHR96997.1"/>
    </source>
</evidence>
<evidence type="ECO:0000256" key="2">
    <source>
        <dbReference type="ARBA" id="ARBA00023015"/>
    </source>
</evidence>
<feature type="compositionally biased region" description="Polar residues" evidence="7">
    <location>
        <begin position="83"/>
        <end position="95"/>
    </location>
</feature>
<dbReference type="GO" id="GO:0010193">
    <property type="term" value="P:response to ozone"/>
    <property type="evidence" value="ECO:0007669"/>
    <property type="project" value="UniProtKB-ARBA"/>
</dbReference>
<evidence type="ECO:0000256" key="5">
    <source>
        <dbReference type="ARBA" id="ARBA00023242"/>
    </source>
</evidence>
<feature type="region of interest" description="Disordered" evidence="7">
    <location>
        <begin position="67"/>
        <end position="98"/>
    </location>
</feature>
<organism evidence="9">
    <name type="scientific">Isodon rubescens</name>
    <name type="common">Rabdosia rubescens</name>
    <dbReference type="NCBI Taxonomy" id="587669"/>
    <lineage>
        <taxon>Eukaryota</taxon>
        <taxon>Viridiplantae</taxon>
        <taxon>Streptophyta</taxon>
        <taxon>Embryophyta</taxon>
        <taxon>Tracheophyta</taxon>
        <taxon>Spermatophyta</taxon>
        <taxon>Magnoliopsida</taxon>
        <taxon>eudicotyledons</taxon>
        <taxon>Gunneridae</taxon>
        <taxon>Pentapetalae</taxon>
        <taxon>asterids</taxon>
        <taxon>lamiids</taxon>
        <taxon>Lamiales</taxon>
        <taxon>Lamiaceae</taxon>
        <taxon>Nepetoideae</taxon>
        <taxon>Ocimeae</taxon>
        <taxon>Isodoninae</taxon>
        <taxon>Isodon</taxon>
    </lineage>
</organism>
<evidence type="ECO:0000256" key="6">
    <source>
        <dbReference type="ARBA" id="ARBA00060850"/>
    </source>
</evidence>
<dbReference type="GO" id="GO:0003700">
    <property type="term" value="F:DNA-binding transcription factor activity"/>
    <property type="evidence" value="ECO:0007669"/>
    <property type="project" value="InterPro"/>
</dbReference>